<evidence type="ECO:0000256" key="1">
    <source>
        <dbReference type="ARBA" id="ARBA00012513"/>
    </source>
</evidence>
<evidence type="ECO:0000313" key="4">
    <source>
        <dbReference type="EMBL" id="PGH12393.1"/>
    </source>
</evidence>
<evidence type="ECO:0000313" key="5">
    <source>
        <dbReference type="Proteomes" id="UP000223968"/>
    </source>
</evidence>
<comment type="catalytic activity">
    <reaction evidence="3">
        <text>L-seryl-[protein] + ATP = O-phospho-L-seryl-[protein] + ADP + H(+)</text>
        <dbReference type="Rhea" id="RHEA:17989"/>
        <dbReference type="Rhea" id="RHEA-COMP:9863"/>
        <dbReference type="Rhea" id="RHEA-COMP:11604"/>
        <dbReference type="ChEBI" id="CHEBI:15378"/>
        <dbReference type="ChEBI" id="CHEBI:29999"/>
        <dbReference type="ChEBI" id="CHEBI:30616"/>
        <dbReference type="ChEBI" id="CHEBI:83421"/>
        <dbReference type="ChEBI" id="CHEBI:456216"/>
        <dbReference type="EC" id="2.7.11.1"/>
    </reaction>
</comment>
<protein>
    <recommendedName>
        <fullName evidence="1">non-specific serine/threonine protein kinase</fullName>
        <ecNumber evidence="1">2.7.11.1</ecNumber>
    </recommendedName>
</protein>
<dbReference type="Gene3D" id="3.90.1200.10">
    <property type="match status" value="1"/>
</dbReference>
<evidence type="ECO:0000256" key="2">
    <source>
        <dbReference type="ARBA" id="ARBA00047899"/>
    </source>
</evidence>
<dbReference type="GO" id="GO:0004674">
    <property type="term" value="F:protein serine/threonine kinase activity"/>
    <property type="evidence" value="ECO:0007669"/>
    <property type="project" value="UniProtKB-EC"/>
</dbReference>
<organism evidence="4 5">
    <name type="scientific">Helicocarpus griseus UAMH5409</name>
    <dbReference type="NCBI Taxonomy" id="1447875"/>
    <lineage>
        <taxon>Eukaryota</taxon>
        <taxon>Fungi</taxon>
        <taxon>Dikarya</taxon>
        <taxon>Ascomycota</taxon>
        <taxon>Pezizomycotina</taxon>
        <taxon>Eurotiomycetes</taxon>
        <taxon>Eurotiomycetidae</taxon>
        <taxon>Onygenales</taxon>
        <taxon>Ajellomycetaceae</taxon>
        <taxon>Helicocarpus</taxon>
    </lineage>
</organism>
<gene>
    <name evidence="4" type="ORF">AJ79_04341</name>
</gene>
<accession>A0A2B7XUF6</accession>
<dbReference type="InterPro" id="IPR011009">
    <property type="entry name" value="Kinase-like_dom_sf"/>
</dbReference>
<sequence length="116" mass="13526">MSQSILMEWIKPEFNHGPFILSHSDLATRNIMIDDDYNIIAILDWEWSHTVPVQLFVPPSWLANTEWGGVPNPSSEEYFTAAHEFVSHMSKQTITINSDHSRFFRSRRSGQLEKMF</sequence>
<evidence type="ECO:0000256" key="3">
    <source>
        <dbReference type="ARBA" id="ARBA00048679"/>
    </source>
</evidence>
<dbReference type="InterPro" id="IPR008266">
    <property type="entry name" value="Tyr_kinase_AS"/>
</dbReference>
<name>A0A2B7XUF6_9EURO</name>
<reference evidence="4 5" key="1">
    <citation type="submission" date="2017-10" db="EMBL/GenBank/DDBJ databases">
        <title>Comparative genomics in systemic dimorphic fungi from Ajellomycetaceae.</title>
        <authorList>
            <person name="Munoz J.F."/>
            <person name="Mcewen J.G."/>
            <person name="Clay O.K."/>
            <person name="Cuomo C.A."/>
        </authorList>
    </citation>
    <scope>NUCLEOTIDE SEQUENCE [LARGE SCALE GENOMIC DNA]</scope>
    <source>
        <strain evidence="4 5">UAMH5409</strain>
    </source>
</reference>
<comment type="catalytic activity">
    <reaction evidence="2">
        <text>L-threonyl-[protein] + ATP = O-phospho-L-threonyl-[protein] + ADP + H(+)</text>
        <dbReference type="Rhea" id="RHEA:46608"/>
        <dbReference type="Rhea" id="RHEA-COMP:11060"/>
        <dbReference type="Rhea" id="RHEA-COMP:11605"/>
        <dbReference type="ChEBI" id="CHEBI:15378"/>
        <dbReference type="ChEBI" id="CHEBI:30013"/>
        <dbReference type="ChEBI" id="CHEBI:30616"/>
        <dbReference type="ChEBI" id="CHEBI:61977"/>
        <dbReference type="ChEBI" id="CHEBI:456216"/>
        <dbReference type="EC" id="2.7.11.1"/>
    </reaction>
</comment>
<dbReference type="Proteomes" id="UP000223968">
    <property type="component" value="Unassembled WGS sequence"/>
</dbReference>
<dbReference type="SUPFAM" id="SSF56112">
    <property type="entry name" value="Protein kinase-like (PK-like)"/>
    <property type="match status" value="1"/>
</dbReference>
<dbReference type="OrthoDB" id="4207286at2759"/>
<comment type="caution">
    <text evidence="4">The sequence shown here is derived from an EMBL/GenBank/DDBJ whole genome shotgun (WGS) entry which is preliminary data.</text>
</comment>
<keyword evidence="5" id="KW-1185">Reference proteome</keyword>
<dbReference type="EMBL" id="PDNB01000059">
    <property type="protein sequence ID" value="PGH12393.1"/>
    <property type="molecule type" value="Genomic_DNA"/>
</dbReference>
<dbReference type="EC" id="2.7.11.1" evidence="1"/>
<proteinExistence type="predicted"/>
<dbReference type="PROSITE" id="PS00109">
    <property type="entry name" value="PROTEIN_KINASE_TYR"/>
    <property type="match status" value="1"/>
</dbReference>
<dbReference type="AlphaFoldDB" id="A0A2B7XUF6"/>